<organism evidence="2">
    <name type="scientific">viral metagenome</name>
    <dbReference type="NCBI Taxonomy" id="1070528"/>
    <lineage>
        <taxon>unclassified sequences</taxon>
        <taxon>metagenomes</taxon>
        <taxon>organismal metagenomes</taxon>
    </lineage>
</organism>
<sequence length="177" mass="21228">METTRNKLPDRVQEFFNKLSQYLDTRLLFYGSVQRSDYFPGSSDIDVDIFTDNVDSTIAKMQHFLHVKRTSFKKIVWKLSNNAKMVYGNKIMYTDEESQFNAEFSIYDNKFKDDVLQMHLKKTVLPFYVSFMLFFIKKLYYDLHLIQPEYYRYLKRKILSLGLGMPEDQFIVLNVKN</sequence>
<reference evidence="2" key="1">
    <citation type="journal article" date="2020" name="Nature">
        <title>Giant virus diversity and host interactions through global metagenomics.</title>
        <authorList>
            <person name="Schulz F."/>
            <person name="Roux S."/>
            <person name="Paez-Espino D."/>
            <person name="Jungbluth S."/>
            <person name="Walsh D.A."/>
            <person name="Denef V.J."/>
            <person name="McMahon K.D."/>
            <person name="Konstantinidis K.T."/>
            <person name="Eloe-Fadrosh E.A."/>
            <person name="Kyrpides N.C."/>
            <person name="Woyke T."/>
        </authorList>
    </citation>
    <scope>NUCLEOTIDE SEQUENCE</scope>
    <source>
        <strain evidence="2">GVMAG-M-3300009182-78</strain>
    </source>
</reference>
<dbReference type="Pfam" id="PF01909">
    <property type="entry name" value="NTP_transf_2"/>
    <property type="match status" value="1"/>
</dbReference>
<name>A0A6C0AZV0_9ZZZZ</name>
<dbReference type="AlphaFoldDB" id="A0A6C0AZV0"/>
<evidence type="ECO:0000259" key="1">
    <source>
        <dbReference type="Pfam" id="PF01909"/>
    </source>
</evidence>
<accession>A0A6C0AZV0</accession>
<feature type="domain" description="Polymerase nucleotidyl transferase" evidence="1">
    <location>
        <begin position="13"/>
        <end position="65"/>
    </location>
</feature>
<dbReference type="SUPFAM" id="SSF81301">
    <property type="entry name" value="Nucleotidyltransferase"/>
    <property type="match status" value="1"/>
</dbReference>
<dbReference type="EMBL" id="MN739042">
    <property type="protein sequence ID" value="QHS85352.1"/>
    <property type="molecule type" value="Genomic_DNA"/>
</dbReference>
<evidence type="ECO:0000313" key="2">
    <source>
        <dbReference type="EMBL" id="QHS85352.1"/>
    </source>
</evidence>
<dbReference type="InterPro" id="IPR043519">
    <property type="entry name" value="NT_sf"/>
</dbReference>
<proteinExistence type="predicted"/>
<protein>
    <recommendedName>
        <fullName evidence="1">Polymerase nucleotidyl transferase domain-containing protein</fullName>
    </recommendedName>
</protein>
<dbReference type="InterPro" id="IPR002934">
    <property type="entry name" value="Polymerase_NTP_transf_dom"/>
</dbReference>
<dbReference type="GO" id="GO:0016779">
    <property type="term" value="F:nucleotidyltransferase activity"/>
    <property type="evidence" value="ECO:0007669"/>
    <property type="project" value="InterPro"/>
</dbReference>